<feature type="domain" description="NAD-dependent epimerase/dehydratase" evidence="2">
    <location>
        <begin position="6"/>
        <end position="132"/>
    </location>
</feature>
<protein>
    <submittedName>
        <fullName evidence="4">TIGR01777 family oxidoreductase</fullName>
    </submittedName>
</protein>
<dbReference type="Gene3D" id="3.40.50.720">
    <property type="entry name" value="NAD(P)-binding Rossmann-like Domain"/>
    <property type="match status" value="1"/>
</dbReference>
<dbReference type="PANTHER" id="PTHR11092:SF0">
    <property type="entry name" value="EPIMERASE FAMILY PROTEIN SDR39U1"/>
    <property type="match status" value="1"/>
</dbReference>
<name>A0ABW6BEP3_9SPHI</name>
<dbReference type="Pfam" id="PF08338">
    <property type="entry name" value="DUF1731"/>
    <property type="match status" value="1"/>
</dbReference>
<proteinExistence type="inferred from homology"/>
<dbReference type="InterPro" id="IPR001509">
    <property type="entry name" value="Epimerase_deHydtase"/>
</dbReference>
<dbReference type="RefSeq" id="WP_320182647.1">
    <property type="nucleotide sequence ID" value="NZ_CP138332.1"/>
</dbReference>
<evidence type="ECO:0000256" key="1">
    <source>
        <dbReference type="ARBA" id="ARBA00009353"/>
    </source>
</evidence>
<dbReference type="Proteomes" id="UP001597525">
    <property type="component" value="Unassembled WGS sequence"/>
</dbReference>
<dbReference type="PANTHER" id="PTHR11092">
    <property type="entry name" value="SUGAR NUCLEOTIDE EPIMERASE RELATED"/>
    <property type="match status" value="1"/>
</dbReference>
<organism evidence="4 5">
    <name type="scientific">Sphingobacterium bambusae</name>
    <dbReference type="NCBI Taxonomy" id="662858"/>
    <lineage>
        <taxon>Bacteria</taxon>
        <taxon>Pseudomonadati</taxon>
        <taxon>Bacteroidota</taxon>
        <taxon>Sphingobacteriia</taxon>
        <taxon>Sphingobacteriales</taxon>
        <taxon>Sphingobacteriaceae</taxon>
        <taxon>Sphingobacterium</taxon>
    </lineage>
</organism>
<evidence type="ECO:0000259" key="2">
    <source>
        <dbReference type="Pfam" id="PF01370"/>
    </source>
</evidence>
<dbReference type="SUPFAM" id="SSF51735">
    <property type="entry name" value="NAD(P)-binding Rossmann-fold domains"/>
    <property type="match status" value="1"/>
</dbReference>
<sequence length="308" mass="34176">MEYNKIVLAGGNGYLGGVLANYYSSRAKEVVILARKDKAPNGNIKTVLWDGCTAGAWEGQLNGADLLINLCGKNVNCSYTESNKAKIIRSRVIPTALLGEAVAKLENPPKLWINVTSATIYRHAEDRSQDEENGEIGQGFSVDVCRRWEEVFFETDTPHTRKIALRMGIVLGHSGGAFPRLLNLARCGLGGKQGNGQQYVSWIHEQDAAACTEWLMKQEQMEGPINAVAPEPVKNVQFMDMLRRAYQIPFGLPSPAWLLEIGAKLIGTETELILKSRWVMPKRLMDGGYPFLYSQTAHALQDLRNIKN</sequence>
<comment type="similarity">
    <text evidence="1">Belongs to the NAD(P)-dependent epimerase/dehydratase family. SDR39U1 subfamily.</text>
</comment>
<accession>A0ABW6BEP3</accession>
<keyword evidence="5" id="KW-1185">Reference proteome</keyword>
<feature type="domain" description="DUF1731" evidence="3">
    <location>
        <begin position="255"/>
        <end position="303"/>
    </location>
</feature>
<dbReference type="InterPro" id="IPR036291">
    <property type="entry name" value="NAD(P)-bd_dom_sf"/>
</dbReference>
<dbReference type="Pfam" id="PF01370">
    <property type="entry name" value="Epimerase"/>
    <property type="match status" value="1"/>
</dbReference>
<evidence type="ECO:0000313" key="4">
    <source>
        <dbReference type="EMBL" id="MFD2966949.1"/>
    </source>
</evidence>
<dbReference type="InterPro" id="IPR010099">
    <property type="entry name" value="SDR39U1"/>
</dbReference>
<dbReference type="NCBIfam" id="TIGR01777">
    <property type="entry name" value="yfcH"/>
    <property type="match status" value="1"/>
</dbReference>
<evidence type="ECO:0000259" key="3">
    <source>
        <dbReference type="Pfam" id="PF08338"/>
    </source>
</evidence>
<dbReference type="InterPro" id="IPR013549">
    <property type="entry name" value="DUF1731"/>
</dbReference>
<dbReference type="EMBL" id="JBHUPB010000004">
    <property type="protein sequence ID" value="MFD2966949.1"/>
    <property type="molecule type" value="Genomic_DNA"/>
</dbReference>
<evidence type="ECO:0000313" key="5">
    <source>
        <dbReference type="Proteomes" id="UP001597525"/>
    </source>
</evidence>
<reference evidence="5" key="1">
    <citation type="journal article" date="2019" name="Int. J. Syst. Evol. Microbiol.">
        <title>The Global Catalogue of Microorganisms (GCM) 10K type strain sequencing project: providing services to taxonomists for standard genome sequencing and annotation.</title>
        <authorList>
            <consortium name="The Broad Institute Genomics Platform"/>
            <consortium name="The Broad Institute Genome Sequencing Center for Infectious Disease"/>
            <person name="Wu L."/>
            <person name="Ma J."/>
        </authorList>
    </citation>
    <scope>NUCLEOTIDE SEQUENCE [LARGE SCALE GENOMIC DNA]</scope>
    <source>
        <strain evidence="5">KCTC 22814</strain>
    </source>
</reference>
<gene>
    <name evidence="4" type="ORF">ACFS7Y_06100</name>
</gene>
<comment type="caution">
    <text evidence="4">The sequence shown here is derived from an EMBL/GenBank/DDBJ whole genome shotgun (WGS) entry which is preliminary data.</text>
</comment>